<protein>
    <submittedName>
        <fullName evidence="5">Helix-turn-helix domain-containing protein</fullName>
    </submittedName>
</protein>
<dbReference type="SMART" id="SM00342">
    <property type="entry name" value="HTH_ARAC"/>
    <property type="match status" value="1"/>
</dbReference>
<dbReference type="AlphaFoldDB" id="A0A6C0FYQ6"/>
<reference evidence="5 6" key="1">
    <citation type="submission" date="2020-01" db="EMBL/GenBank/DDBJ databases">
        <title>Paenibacillus sp. nov., isolated from tomato rhizosphere.</title>
        <authorList>
            <person name="Weon H.-Y."/>
            <person name="Lee S.A."/>
        </authorList>
    </citation>
    <scope>NUCLEOTIDE SEQUENCE [LARGE SCALE GENOMIC DNA]</scope>
    <source>
        <strain evidence="5 6">12200R-189</strain>
    </source>
</reference>
<dbReference type="PROSITE" id="PS01124">
    <property type="entry name" value="HTH_ARAC_FAMILY_2"/>
    <property type="match status" value="1"/>
</dbReference>
<dbReference type="InterPro" id="IPR037923">
    <property type="entry name" value="HTH-like"/>
</dbReference>
<keyword evidence="6" id="KW-1185">Reference proteome</keyword>
<dbReference type="InterPro" id="IPR003313">
    <property type="entry name" value="AraC-bd"/>
</dbReference>
<dbReference type="Pfam" id="PF12833">
    <property type="entry name" value="HTH_18"/>
    <property type="match status" value="1"/>
</dbReference>
<gene>
    <name evidence="5" type="ORF">GXP70_21200</name>
</gene>
<dbReference type="SUPFAM" id="SSF46689">
    <property type="entry name" value="Homeodomain-like"/>
    <property type="match status" value="2"/>
</dbReference>
<dbReference type="Gene3D" id="1.10.10.60">
    <property type="entry name" value="Homeodomain-like"/>
    <property type="match status" value="2"/>
</dbReference>
<dbReference type="PANTHER" id="PTHR43280">
    <property type="entry name" value="ARAC-FAMILY TRANSCRIPTIONAL REGULATOR"/>
    <property type="match status" value="1"/>
</dbReference>
<dbReference type="EMBL" id="CP048209">
    <property type="protein sequence ID" value="QHT62248.1"/>
    <property type="molecule type" value="Genomic_DNA"/>
</dbReference>
<evidence type="ECO:0000256" key="2">
    <source>
        <dbReference type="ARBA" id="ARBA00023125"/>
    </source>
</evidence>
<sequence length="292" mass="33638">MKGGAWALNEHLFRFDTETESPEVGVLLADRFRRPYGFQGHRSRGTEDWLLVYTVHGSGSFRVHRDVHVCGLGDVVILSPGVPHHYAANEAGEWDILWTHFVPLPEWMPWLELPRNDERLICLHLRGDELRSRIEQTFLRLIRDSSMSAPVNRELAKLALAELLVLIHHHNGERERANVMDERISQVVRYLSEHLHRKHRLSDLAAMAGLSTSRFCHLVKEQTGDTLTVLLNKMRLAKAARLLELTSRRINEIAFDVGFESAYYFSRQFAGHFGVSPTAYRKRCWQRGSPSQ</sequence>
<name>A0A6C0FYQ6_9BACL</name>
<dbReference type="PANTHER" id="PTHR43280:SF30">
    <property type="entry name" value="MMSAB OPERON REGULATORY PROTEIN"/>
    <property type="match status" value="1"/>
</dbReference>
<keyword evidence="3" id="KW-0804">Transcription</keyword>
<dbReference type="PRINTS" id="PR00032">
    <property type="entry name" value="HTHARAC"/>
</dbReference>
<evidence type="ECO:0000256" key="3">
    <source>
        <dbReference type="ARBA" id="ARBA00023163"/>
    </source>
</evidence>
<dbReference type="GO" id="GO:0003700">
    <property type="term" value="F:DNA-binding transcription factor activity"/>
    <property type="evidence" value="ECO:0007669"/>
    <property type="project" value="InterPro"/>
</dbReference>
<dbReference type="InterPro" id="IPR009057">
    <property type="entry name" value="Homeodomain-like_sf"/>
</dbReference>
<dbReference type="GO" id="GO:0043565">
    <property type="term" value="F:sequence-specific DNA binding"/>
    <property type="evidence" value="ECO:0007669"/>
    <property type="project" value="InterPro"/>
</dbReference>
<dbReference type="Gene3D" id="2.60.120.280">
    <property type="entry name" value="Regulatory protein AraC"/>
    <property type="match status" value="1"/>
</dbReference>
<dbReference type="InterPro" id="IPR020449">
    <property type="entry name" value="Tscrpt_reg_AraC-type_HTH"/>
</dbReference>
<feature type="domain" description="HTH araC/xylS-type" evidence="4">
    <location>
        <begin position="185"/>
        <end position="283"/>
    </location>
</feature>
<proteinExistence type="predicted"/>
<evidence type="ECO:0000259" key="4">
    <source>
        <dbReference type="PROSITE" id="PS01124"/>
    </source>
</evidence>
<organism evidence="5 6">
    <name type="scientific">Paenibacillus lycopersici</name>
    <dbReference type="NCBI Taxonomy" id="2704462"/>
    <lineage>
        <taxon>Bacteria</taxon>
        <taxon>Bacillati</taxon>
        <taxon>Bacillota</taxon>
        <taxon>Bacilli</taxon>
        <taxon>Bacillales</taxon>
        <taxon>Paenibacillaceae</taxon>
        <taxon>Paenibacillus</taxon>
    </lineage>
</organism>
<accession>A0A6C0FYQ6</accession>
<dbReference type="Pfam" id="PF02311">
    <property type="entry name" value="AraC_binding"/>
    <property type="match status" value="1"/>
</dbReference>
<evidence type="ECO:0000313" key="5">
    <source>
        <dbReference type="EMBL" id="QHT62248.1"/>
    </source>
</evidence>
<keyword evidence="1" id="KW-0805">Transcription regulation</keyword>
<keyword evidence="2" id="KW-0238">DNA-binding</keyword>
<evidence type="ECO:0000256" key="1">
    <source>
        <dbReference type="ARBA" id="ARBA00023015"/>
    </source>
</evidence>
<dbReference type="RefSeq" id="WP_162358682.1">
    <property type="nucleotide sequence ID" value="NZ_CP048209.1"/>
</dbReference>
<dbReference type="InterPro" id="IPR018060">
    <property type="entry name" value="HTH_AraC"/>
</dbReference>
<dbReference type="Proteomes" id="UP000476064">
    <property type="component" value="Chromosome"/>
</dbReference>
<evidence type="ECO:0000313" key="6">
    <source>
        <dbReference type="Proteomes" id="UP000476064"/>
    </source>
</evidence>
<dbReference type="SUPFAM" id="SSF51215">
    <property type="entry name" value="Regulatory protein AraC"/>
    <property type="match status" value="1"/>
</dbReference>
<dbReference type="KEGG" id="plyc:GXP70_21200"/>